<gene>
    <name evidence="1" type="ORF">KDW_62660</name>
</gene>
<dbReference type="RefSeq" id="WP_151759664.1">
    <property type="nucleotide sequence ID" value="NZ_BKZW01000005.1"/>
</dbReference>
<keyword evidence="2" id="KW-1185">Reference proteome</keyword>
<accession>A0A5J4KRT9</accession>
<reference evidence="1 2" key="1">
    <citation type="submission" date="2019-10" db="EMBL/GenBank/DDBJ databases">
        <title>Dictyobacter vulcani sp. nov., within the class Ktedonobacteria, isolated from soil of volcanic Mt. Zao.</title>
        <authorList>
            <person name="Zheng Y."/>
            <person name="Wang C.M."/>
            <person name="Sakai Y."/>
            <person name="Abe K."/>
            <person name="Yokota A."/>
            <person name="Yabe S."/>
        </authorList>
    </citation>
    <scope>NUCLEOTIDE SEQUENCE [LARGE SCALE GENOMIC DNA]</scope>
    <source>
        <strain evidence="1 2">W12</strain>
    </source>
</reference>
<sequence length="103" mass="12064">MQDKTFSQAVQDLQERISSNLEDSMNHMLLHRTTASDATLEIQDDKVREVVTNELITDQLIALLSLMRDLRMLDKEQYDEFTDYLQRALAAQHHVVTNWKTSR</sequence>
<comment type="caution">
    <text evidence="1">The sequence shown here is derived from an EMBL/GenBank/DDBJ whole genome shotgun (WGS) entry which is preliminary data.</text>
</comment>
<name>A0A5J4KRT9_9CHLR</name>
<dbReference type="Proteomes" id="UP000326912">
    <property type="component" value="Unassembled WGS sequence"/>
</dbReference>
<evidence type="ECO:0000313" key="2">
    <source>
        <dbReference type="Proteomes" id="UP000326912"/>
    </source>
</evidence>
<dbReference type="EMBL" id="BKZW01000005">
    <property type="protein sequence ID" value="GER92104.1"/>
    <property type="molecule type" value="Genomic_DNA"/>
</dbReference>
<proteinExistence type="predicted"/>
<protein>
    <submittedName>
        <fullName evidence="1">Uncharacterized protein</fullName>
    </submittedName>
</protein>
<organism evidence="1 2">
    <name type="scientific">Dictyobacter vulcani</name>
    <dbReference type="NCBI Taxonomy" id="2607529"/>
    <lineage>
        <taxon>Bacteria</taxon>
        <taxon>Bacillati</taxon>
        <taxon>Chloroflexota</taxon>
        <taxon>Ktedonobacteria</taxon>
        <taxon>Ktedonobacterales</taxon>
        <taxon>Dictyobacteraceae</taxon>
        <taxon>Dictyobacter</taxon>
    </lineage>
</organism>
<dbReference type="AlphaFoldDB" id="A0A5J4KRT9"/>
<evidence type="ECO:0000313" key="1">
    <source>
        <dbReference type="EMBL" id="GER92104.1"/>
    </source>
</evidence>